<feature type="domain" description="DUF218" evidence="1">
    <location>
        <begin position="69"/>
        <end position="143"/>
    </location>
</feature>
<dbReference type="Proteomes" id="UP000217507">
    <property type="component" value="Chromosome"/>
</dbReference>
<gene>
    <name evidence="2" type="ORF">NIES23_36510</name>
</gene>
<name>A0A1Z4KPE4_ANAVA</name>
<dbReference type="PANTHER" id="PTHR30336">
    <property type="entry name" value="INNER MEMBRANE PROTEIN, PROBABLE PERMEASE"/>
    <property type="match status" value="1"/>
</dbReference>
<dbReference type="EMBL" id="AP018216">
    <property type="protein sequence ID" value="BAY70842.1"/>
    <property type="molecule type" value="Genomic_DNA"/>
</dbReference>
<dbReference type="InterPro" id="IPR003848">
    <property type="entry name" value="DUF218"/>
</dbReference>
<evidence type="ECO:0000259" key="1">
    <source>
        <dbReference type="Pfam" id="PF02698"/>
    </source>
</evidence>
<proteinExistence type="predicted"/>
<reference evidence="2 3" key="1">
    <citation type="submission" date="2017-06" db="EMBL/GenBank/DDBJ databases">
        <title>Genome sequencing of cyanobaciteial culture collection at National Institute for Environmental Studies (NIES).</title>
        <authorList>
            <person name="Hirose Y."/>
            <person name="Shimura Y."/>
            <person name="Fujisawa T."/>
            <person name="Nakamura Y."/>
            <person name="Kawachi M."/>
        </authorList>
    </citation>
    <scope>NUCLEOTIDE SEQUENCE [LARGE SCALE GENOMIC DNA]</scope>
    <source>
        <strain evidence="2 3">NIES-23</strain>
    </source>
</reference>
<dbReference type="Pfam" id="PF02698">
    <property type="entry name" value="DUF218"/>
    <property type="match status" value="1"/>
</dbReference>
<dbReference type="PANTHER" id="PTHR30336:SF20">
    <property type="entry name" value="DUF218 DOMAIN-CONTAINING PROTEIN"/>
    <property type="match status" value="1"/>
</dbReference>
<dbReference type="GO" id="GO:0005886">
    <property type="term" value="C:plasma membrane"/>
    <property type="evidence" value="ECO:0007669"/>
    <property type="project" value="TreeGrafter"/>
</dbReference>
<dbReference type="AlphaFoldDB" id="A0A1Z4KPE4"/>
<evidence type="ECO:0000313" key="3">
    <source>
        <dbReference type="Proteomes" id="UP000217507"/>
    </source>
</evidence>
<dbReference type="CDD" id="cd06259">
    <property type="entry name" value="YdcF-like"/>
    <property type="match status" value="1"/>
</dbReference>
<evidence type="ECO:0000313" key="2">
    <source>
        <dbReference type="EMBL" id="BAY70842.1"/>
    </source>
</evidence>
<protein>
    <recommendedName>
        <fullName evidence="1">DUF218 domain-containing protein</fullName>
    </recommendedName>
</protein>
<accession>A0A1Z4KPE4</accession>
<dbReference type="InterPro" id="IPR051599">
    <property type="entry name" value="Cell_Envelope_Assoc"/>
</dbReference>
<organism evidence="2 3">
    <name type="scientific">Trichormus variabilis NIES-23</name>
    <dbReference type="NCBI Taxonomy" id="1973479"/>
    <lineage>
        <taxon>Bacteria</taxon>
        <taxon>Bacillati</taxon>
        <taxon>Cyanobacteriota</taxon>
        <taxon>Cyanophyceae</taxon>
        <taxon>Nostocales</taxon>
        <taxon>Nostocaceae</taxon>
        <taxon>Trichormus</taxon>
    </lineage>
</organism>
<sequence>MILALTALFAVMLMSVPTKLAIAYYQTPTPQAILTLGGDENREKFTALFAQFYPDLKIWISSGISYIKARAIFQNAGIPNSRLHFDYRATDTVTNFTTLVGDFQKQHIQHLFLITSESHMPRAKAIAILVLGSRGIAFTPVSVPSKATQPESMFPILRDIFRSLLWIVTGYTGA</sequence>